<keyword evidence="2" id="KW-1185">Reference proteome</keyword>
<dbReference type="KEGG" id="mka:MK0131"/>
<proteinExistence type="predicted"/>
<dbReference type="InterPro" id="IPR045864">
    <property type="entry name" value="aa-tRNA-synth_II/BPL/LPL"/>
</dbReference>
<dbReference type="HOGENOM" id="CLU_113977_0_0_2"/>
<dbReference type="EnsemblBacteria" id="AAM01348">
    <property type="protein sequence ID" value="AAM01348"/>
    <property type="gene ID" value="MK0131"/>
</dbReference>
<dbReference type="Pfam" id="PF04017">
    <property type="entry name" value="DUF366"/>
    <property type="match status" value="1"/>
</dbReference>
<dbReference type="Gene3D" id="3.30.930.10">
    <property type="entry name" value="Bira Bifunctional Protein, Domain 2"/>
    <property type="match status" value="1"/>
</dbReference>
<accession>Q8TZ10</accession>
<protein>
    <submittedName>
        <fullName evidence="1">Uncharacterized conserved protein</fullName>
    </submittedName>
</protein>
<dbReference type="Proteomes" id="UP000001826">
    <property type="component" value="Chromosome"/>
</dbReference>
<dbReference type="EMBL" id="AE009439">
    <property type="protein sequence ID" value="AAM01348.1"/>
    <property type="molecule type" value="Genomic_DNA"/>
</dbReference>
<dbReference type="InParanoid" id="Q8TZ10"/>
<dbReference type="PIRSF" id="PIRSF006503">
    <property type="entry name" value="UCP006503"/>
    <property type="match status" value="1"/>
</dbReference>
<reference evidence="1 2" key="1">
    <citation type="journal article" date="2002" name="Proc. Natl. Acad. Sci. U.S.A.">
        <title>The complete genome of hyperthermophile Methanopyrus kandleri AV19 and monophyly of archaeal methanogens.</title>
        <authorList>
            <person name="Slesarev A.I."/>
            <person name="Mezhevaya K.V."/>
            <person name="Makarova K.S."/>
            <person name="Polushin N.N."/>
            <person name="Shcherbinina O.V."/>
            <person name="Shakhova V.V."/>
            <person name="Belova G.I."/>
            <person name="Aravind L."/>
            <person name="Natale D.A."/>
            <person name="Rogozin I.B."/>
            <person name="Tatusov R.L."/>
            <person name="Wolf Y.I."/>
            <person name="Stetter K.O."/>
            <person name="Malykh A.G."/>
            <person name="Koonin E.V."/>
            <person name="Kozyavkin S.A."/>
        </authorList>
    </citation>
    <scope>NUCLEOTIDE SEQUENCE [LARGE SCALE GENOMIC DNA]</scope>
    <source>
        <strain evidence="2">AV19 / DSM 6324 / JCM 9639 / NBRC 100938</strain>
    </source>
</reference>
<sequence length="181" mass="20067">MIVDREELEYDGSQLRRAFAHERYGIKGRAVVVFRGPMDVRTEYTADAEDVGSPIRGNDVLHLLVDDPTRADPLVAGLLQRLLVVVTKEVIEKELSTDLDRDGDDLLHDGRKLTVSVFKPAGPGSLAHLGINVTTEGVPVPASSLRDLGYRGDPLDLGRRVAVEFVREITDVELDLTKIRW</sequence>
<dbReference type="STRING" id="190192.MK0131"/>
<dbReference type="SUPFAM" id="SSF55681">
    <property type="entry name" value="Class II aaRS and biotin synthetases"/>
    <property type="match status" value="1"/>
</dbReference>
<gene>
    <name evidence="1" type="ordered locus">MK0131</name>
</gene>
<dbReference type="AlphaFoldDB" id="Q8TZ10"/>
<evidence type="ECO:0000313" key="1">
    <source>
        <dbReference type="EMBL" id="AAM01348.1"/>
    </source>
</evidence>
<organism evidence="1 2">
    <name type="scientific">Methanopyrus kandleri (strain AV19 / DSM 6324 / JCM 9639 / NBRC 100938)</name>
    <dbReference type="NCBI Taxonomy" id="190192"/>
    <lineage>
        <taxon>Archaea</taxon>
        <taxon>Methanobacteriati</taxon>
        <taxon>Methanobacteriota</taxon>
        <taxon>Methanomada group</taxon>
        <taxon>Methanopyri</taxon>
        <taxon>Methanopyrales</taxon>
        <taxon>Methanopyraceae</taxon>
        <taxon>Methanopyrus</taxon>
    </lineage>
</organism>
<dbReference type="InterPro" id="IPR007162">
    <property type="entry name" value="DUF366"/>
</dbReference>
<name>Q8TZ10_METKA</name>
<dbReference type="PaxDb" id="190192-MK0131"/>
<evidence type="ECO:0000313" key="2">
    <source>
        <dbReference type="Proteomes" id="UP000001826"/>
    </source>
</evidence>